<dbReference type="Proteomes" id="UP000031532">
    <property type="component" value="Unassembled WGS sequence"/>
</dbReference>
<evidence type="ECO:0000313" key="1">
    <source>
        <dbReference type="EMBL" id="NHC36824.1"/>
    </source>
</evidence>
<evidence type="ECO:0000313" key="2">
    <source>
        <dbReference type="Proteomes" id="UP000031532"/>
    </source>
</evidence>
<reference evidence="1 2" key="1">
    <citation type="journal article" date="2015" name="Genome Announc.">
        <title>Draft Genome Sequence of the Terrestrial Cyanobacterium Scytonema millei VB511283, Isolated from Eastern India.</title>
        <authorList>
            <person name="Sen D."/>
            <person name="Chandrababunaidu M.M."/>
            <person name="Singh D."/>
            <person name="Sanghi N."/>
            <person name="Ghorai A."/>
            <person name="Mishra G.P."/>
            <person name="Madduluri M."/>
            <person name="Adhikary S.P."/>
            <person name="Tripathy S."/>
        </authorList>
    </citation>
    <scope>NUCLEOTIDE SEQUENCE [LARGE SCALE GENOMIC DNA]</scope>
    <source>
        <strain evidence="1 2">VB511283</strain>
    </source>
</reference>
<comment type="caution">
    <text evidence="1">The sequence shown here is derived from an EMBL/GenBank/DDBJ whole genome shotgun (WGS) entry which is preliminary data.</text>
</comment>
<keyword evidence="2" id="KW-1185">Reference proteome</keyword>
<protein>
    <submittedName>
        <fullName evidence="1">Uncharacterized protein</fullName>
    </submittedName>
</protein>
<proteinExistence type="predicted"/>
<organism evidence="1 2">
    <name type="scientific">Scytonema millei VB511283</name>
    <dbReference type="NCBI Taxonomy" id="1245923"/>
    <lineage>
        <taxon>Bacteria</taxon>
        <taxon>Bacillati</taxon>
        <taxon>Cyanobacteriota</taxon>
        <taxon>Cyanophyceae</taxon>
        <taxon>Nostocales</taxon>
        <taxon>Scytonemataceae</taxon>
        <taxon>Scytonema</taxon>
    </lineage>
</organism>
<name>A0A9X5I6K4_9CYAN</name>
<gene>
    <name evidence="1" type="ORF">QH73_0019655</name>
</gene>
<accession>A0A9X5I6K4</accession>
<dbReference type="EMBL" id="JTJC03000006">
    <property type="protein sequence ID" value="NHC36824.1"/>
    <property type="molecule type" value="Genomic_DNA"/>
</dbReference>
<dbReference type="AlphaFoldDB" id="A0A9X5I6K4"/>
<sequence length="49" mass="5550">MTPDQLSVNCELRIVWCDESSLQLDKTHDCRGARLCVPTDVAHAIENCY</sequence>